<dbReference type="AlphaFoldDB" id="A0A6A7APR6"/>
<protein>
    <submittedName>
        <fullName evidence="1">Uncharacterized protein</fullName>
    </submittedName>
</protein>
<proteinExistence type="predicted"/>
<evidence type="ECO:0000313" key="1">
    <source>
        <dbReference type="EMBL" id="KAF2844149.1"/>
    </source>
</evidence>
<keyword evidence="2" id="KW-1185">Reference proteome</keyword>
<dbReference type="OrthoDB" id="3684274at2759"/>
<dbReference type="InterPro" id="IPR012337">
    <property type="entry name" value="RNaseH-like_sf"/>
</dbReference>
<dbReference type="Proteomes" id="UP000799423">
    <property type="component" value="Unassembled WGS sequence"/>
</dbReference>
<name>A0A6A7APR6_9PLEO</name>
<dbReference type="EMBL" id="MU006411">
    <property type="protein sequence ID" value="KAF2844149.1"/>
    <property type="molecule type" value="Genomic_DNA"/>
</dbReference>
<sequence length="91" mass="10160">MRTYLPLPPTCAKQQSLIHISFDNWTSTGGQLVLTGICVHHLESKGRRIDYMLGLPKLHGAHTGNNIASVVAATLRAFNVDEQRVWVFCTR</sequence>
<organism evidence="1 2">
    <name type="scientific">Plenodomus tracheiphilus IPT5</name>
    <dbReference type="NCBI Taxonomy" id="1408161"/>
    <lineage>
        <taxon>Eukaryota</taxon>
        <taxon>Fungi</taxon>
        <taxon>Dikarya</taxon>
        <taxon>Ascomycota</taxon>
        <taxon>Pezizomycotina</taxon>
        <taxon>Dothideomycetes</taxon>
        <taxon>Pleosporomycetidae</taxon>
        <taxon>Pleosporales</taxon>
        <taxon>Pleosporineae</taxon>
        <taxon>Leptosphaeriaceae</taxon>
        <taxon>Plenodomus</taxon>
    </lineage>
</organism>
<accession>A0A6A7APR6</accession>
<evidence type="ECO:0000313" key="2">
    <source>
        <dbReference type="Proteomes" id="UP000799423"/>
    </source>
</evidence>
<reference evidence="1" key="1">
    <citation type="submission" date="2020-01" db="EMBL/GenBank/DDBJ databases">
        <authorList>
            <consortium name="DOE Joint Genome Institute"/>
            <person name="Haridas S."/>
            <person name="Albert R."/>
            <person name="Binder M."/>
            <person name="Bloem J."/>
            <person name="Labutti K."/>
            <person name="Salamov A."/>
            <person name="Andreopoulos B."/>
            <person name="Baker S.E."/>
            <person name="Barry K."/>
            <person name="Bills G."/>
            <person name="Bluhm B.H."/>
            <person name="Cannon C."/>
            <person name="Castanera R."/>
            <person name="Culley D.E."/>
            <person name="Daum C."/>
            <person name="Ezra D."/>
            <person name="Gonzalez J.B."/>
            <person name="Henrissat B."/>
            <person name="Kuo A."/>
            <person name="Liang C."/>
            <person name="Lipzen A."/>
            <person name="Lutzoni F."/>
            <person name="Magnuson J."/>
            <person name="Mondo S."/>
            <person name="Nolan M."/>
            <person name="Ohm R."/>
            <person name="Pangilinan J."/>
            <person name="Park H.-J."/>
            <person name="Ramirez L."/>
            <person name="Alfaro M."/>
            <person name="Sun H."/>
            <person name="Tritt A."/>
            <person name="Yoshinaga Y."/>
            <person name="Zwiers L.-H."/>
            <person name="Turgeon B.G."/>
            <person name="Goodwin S.B."/>
            <person name="Spatafora J.W."/>
            <person name="Crous P.W."/>
            <person name="Grigoriev I.V."/>
        </authorList>
    </citation>
    <scope>NUCLEOTIDE SEQUENCE</scope>
    <source>
        <strain evidence="1">IPT5</strain>
    </source>
</reference>
<gene>
    <name evidence="1" type="ORF">T440DRAFT_45576</name>
</gene>
<dbReference type="SUPFAM" id="SSF53098">
    <property type="entry name" value="Ribonuclease H-like"/>
    <property type="match status" value="1"/>
</dbReference>